<gene>
    <name evidence="1" type="ORF">UFOVP31_52</name>
</gene>
<proteinExistence type="predicted"/>
<protein>
    <submittedName>
        <fullName evidence="1">Uncharacterized protein</fullName>
    </submittedName>
</protein>
<name>A0A6J5KN16_9CAUD</name>
<evidence type="ECO:0000313" key="1">
    <source>
        <dbReference type="EMBL" id="CAB4122653.1"/>
    </source>
</evidence>
<accession>A0A6J5KN16</accession>
<dbReference type="EMBL" id="LR796161">
    <property type="protein sequence ID" value="CAB4122653.1"/>
    <property type="molecule type" value="Genomic_DNA"/>
</dbReference>
<reference evidence="1" key="1">
    <citation type="submission" date="2020-04" db="EMBL/GenBank/DDBJ databases">
        <authorList>
            <person name="Chiriac C."/>
            <person name="Salcher M."/>
            <person name="Ghai R."/>
            <person name="Kavagutti S V."/>
        </authorList>
    </citation>
    <scope>NUCLEOTIDE SEQUENCE</scope>
</reference>
<organism evidence="1">
    <name type="scientific">uncultured Caudovirales phage</name>
    <dbReference type="NCBI Taxonomy" id="2100421"/>
    <lineage>
        <taxon>Viruses</taxon>
        <taxon>Duplodnaviria</taxon>
        <taxon>Heunggongvirae</taxon>
        <taxon>Uroviricota</taxon>
        <taxon>Caudoviricetes</taxon>
        <taxon>Peduoviridae</taxon>
        <taxon>Maltschvirus</taxon>
        <taxon>Maltschvirus maltsch</taxon>
    </lineage>
</organism>
<sequence length="137" mass="15029">MPGFNLKSIRQVASAKIQVKDPATGDPTGVIFEMAGPEHPDRKRITFSQSRKFLRSYAKTGRAEMPEPEDAESQKKENLAAFTLGWTGLIDDTGAPVVFSKAAALELYNNPEMGWLVDQLDSALGEKELFITRSAKG</sequence>